<dbReference type="InterPro" id="IPR003749">
    <property type="entry name" value="ThiS/MoaD-like"/>
</dbReference>
<evidence type="ECO:0000313" key="2">
    <source>
        <dbReference type="Proteomes" id="UP001500167"/>
    </source>
</evidence>
<keyword evidence="2" id="KW-1185">Reference proteome</keyword>
<reference evidence="2" key="1">
    <citation type="journal article" date="2019" name="Int. J. Syst. Evol. Microbiol.">
        <title>The Global Catalogue of Microorganisms (GCM) 10K type strain sequencing project: providing services to taxonomists for standard genome sequencing and annotation.</title>
        <authorList>
            <consortium name="The Broad Institute Genomics Platform"/>
            <consortium name="The Broad Institute Genome Sequencing Center for Infectious Disease"/>
            <person name="Wu L."/>
            <person name="Ma J."/>
        </authorList>
    </citation>
    <scope>NUCLEOTIDE SEQUENCE [LARGE SCALE GENOMIC DNA]</scope>
    <source>
        <strain evidence="2">JCM 16722</strain>
    </source>
</reference>
<dbReference type="InterPro" id="IPR016155">
    <property type="entry name" value="Mopterin_synth/thiamin_S_b"/>
</dbReference>
<dbReference type="EMBL" id="BAAAZK010000002">
    <property type="protein sequence ID" value="GAA4172053.1"/>
    <property type="molecule type" value="Genomic_DNA"/>
</dbReference>
<name>A0ABP7ZWR6_9SPHI</name>
<dbReference type="Proteomes" id="UP001500167">
    <property type="component" value="Unassembled WGS sequence"/>
</dbReference>
<dbReference type="Gene3D" id="3.10.20.30">
    <property type="match status" value="1"/>
</dbReference>
<dbReference type="Pfam" id="PF02597">
    <property type="entry name" value="ThiS"/>
    <property type="match status" value="1"/>
</dbReference>
<dbReference type="InterPro" id="IPR012675">
    <property type="entry name" value="Beta-grasp_dom_sf"/>
</dbReference>
<evidence type="ECO:0000313" key="1">
    <source>
        <dbReference type="EMBL" id="GAA4172053.1"/>
    </source>
</evidence>
<dbReference type="SUPFAM" id="SSF54285">
    <property type="entry name" value="MoaD/ThiS"/>
    <property type="match status" value="1"/>
</dbReference>
<organism evidence="1 2">
    <name type="scientific">Sphingobacterium ginsenosidimutans</name>
    <dbReference type="NCBI Taxonomy" id="687845"/>
    <lineage>
        <taxon>Bacteria</taxon>
        <taxon>Pseudomonadati</taxon>
        <taxon>Bacteroidota</taxon>
        <taxon>Sphingobacteriia</taxon>
        <taxon>Sphingobacteriales</taxon>
        <taxon>Sphingobacteriaceae</taxon>
        <taxon>Sphingobacterium</taxon>
    </lineage>
</organism>
<evidence type="ECO:0008006" key="3">
    <source>
        <dbReference type="Google" id="ProtNLM"/>
    </source>
</evidence>
<sequence length="79" mass="8724">MNKKMKVHVKTFGSLTDILAKEFYITANDTTELLATLSRDHAELAQRSLLIAVNNTIIKTAVTFQENDIVALMPPYSGG</sequence>
<gene>
    <name evidence="1" type="ORF">GCM10022218_13060</name>
</gene>
<accession>A0ABP7ZWR6</accession>
<comment type="caution">
    <text evidence="1">The sequence shown here is derived from an EMBL/GenBank/DDBJ whole genome shotgun (WGS) entry which is preliminary data.</text>
</comment>
<proteinExistence type="predicted"/>
<protein>
    <recommendedName>
        <fullName evidence="3">MoaD/ThiS family protein</fullName>
    </recommendedName>
</protein>